<dbReference type="EMBL" id="RKLX01000034">
    <property type="protein sequence ID" value="TGD17399.1"/>
    <property type="molecule type" value="Genomic_DNA"/>
</dbReference>
<evidence type="ECO:0000313" key="7">
    <source>
        <dbReference type="EMBL" id="TGD17399.1"/>
    </source>
</evidence>
<evidence type="ECO:0000256" key="1">
    <source>
        <dbReference type="ARBA" id="ARBA00002190"/>
    </source>
</evidence>
<dbReference type="Pfam" id="PF13936">
    <property type="entry name" value="HTH_38"/>
    <property type="match status" value="1"/>
</dbReference>
<dbReference type="GO" id="GO:0006313">
    <property type="term" value="P:DNA transposition"/>
    <property type="evidence" value="ECO:0007669"/>
    <property type="project" value="InterPro"/>
</dbReference>
<evidence type="ECO:0000256" key="2">
    <source>
        <dbReference type="ARBA" id="ARBA00006363"/>
    </source>
</evidence>
<dbReference type="GO" id="GO:0003677">
    <property type="term" value="F:DNA binding"/>
    <property type="evidence" value="ECO:0007669"/>
    <property type="project" value="UniProtKB-KW"/>
</dbReference>
<accession>A0A4Z0J5S1</accession>
<sequence>MTQLNITTTHNYQQLSEAERGAIQAFHEDHYSIRKIAKRLHRSPSTISRELKRGTVRQLNSDYLPYYQYYADAGQANYLKHRANCHSKGLLQRCWLFFSMLCKALKAHVRIDSVDSFVHRFRRDHPDKPCPSTPTVYRYIDLGLLDLDNTDLPAKLRRRVKGTRKVHARMNKKNLGTSIDERPDSINERLALGDWEGDLVKGKRIASEPAVMTLTERLSRFEIIVKISDYHAETCRDALQAIINEYGTEQFHSITFDNGSEFSLMNQVDGTQIYFAHPYSPWERGSNENQNGLIREFMPKGKSMKNFTDTYIAEVQDALNNRLRRSLGYLSASESYQLFTPLTLTLH</sequence>
<dbReference type="PANTHER" id="PTHR10948">
    <property type="entry name" value="TRANSPOSASE"/>
    <property type="match status" value="1"/>
</dbReference>
<evidence type="ECO:0000313" key="8">
    <source>
        <dbReference type="Proteomes" id="UP000297348"/>
    </source>
</evidence>
<dbReference type="InterPro" id="IPR053392">
    <property type="entry name" value="Transposase_IS30-like"/>
</dbReference>
<dbReference type="OrthoDB" id="9781678at2"/>
<gene>
    <name evidence="7" type="ORF">EGT51_12525</name>
</gene>
<dbReference type="Gene3D" id="3.30.420.10">
    <property type="entry name" value="Ribonuclease H-like superfamily/Ribonuclease H"/>
    <property type="match status" value="1"/>
</dbReference>
<feature type="domain" description="Integrase catalytic" evidence="6">
    <location>
        <begin position="179"/>
        <end position="347"/>
    </location>
</feature>
<keyword evidence="4" id="KW-0238">DNA-binding</keyword>
<name>A0A4Z0J5S1_9LACO</name>
<dbReference type="InterPro" id="IPR012337">
    <property type="entry name" value="RNaseH-like_sf"/>
</dbReference>
<keyword evidence="3" id="KW-0815">Transposition</keyword>
<dbReference type="InterPro" id="IPR025246">
    <property type="entry name" value="IS30-like_HTH"/>
</dbReference>
<dbReference type="PANTHER" id="PTHR10948:SF23">
    <property type="entry name" value="TRANSPOSASE INSI FOR INSERTION SEQUENCE ELEMENT IS30A-RELATED"/>
    <property type="match status" value="1"/>
</dbReference>
<proteinExistence type="inferred from homology"/>
<dbReference type="InterPro" id="IPR051917">
    <property type="entry name" value="Transposase-Integrase"/>
</dbReference>
<evidence type="ECO:0000259" key="6">
    <source>
        <dbReference type="PROSITE" id="PS50994"/>
    </source>
</evidence>
<dbReference type="RefSeq" id="WP_135368980.1">
    <property type="nucleotide sequence ID" value="NZ_RKLX01000034.1"/>
</dbReference>
<keyword evidence="8" id="KW-1185">Reference proteome</keyword>
<dbReference type="InterPro" id="IPR001584">
    <property type="entry name" value="Integrase_cat-core"/>
</dbReference>
<dbReference type="PROSITE" id="PS01043">
    <property type="entry name" value="TRANSPOSASE_IS30"/>
    <property type="match status" value="1"/>
</dbReference>
<protein>
    <submittedName>
        <fullName evidence="7">IS30 family transposase</fullName>
    </submittedName>
</protein>
<dbReference type="AlphaFoldDB" id="A0A4Z0J5S1"/>
<reference evidence="7 8" key="1">
    <citation type="submission" date="2018-10" db="EMBL/GenBank/DDBJ databases">
        <title>Lactobacillus sp. R7 and Lactobacillus sp. R19 isolated from fermented mustard green product of Taiwan.</title>
        <authorList>
            <person name="Lin S.-T."/>
        </authorList>
    </citation>
    <scope>NUCLEOTIDE SEQUENCE [LARGE SCALE GENOMIC DNA]</scope>
    <source>
        <strain evidence="7 8">BCRC 81129</strain>
    </source>
</reference>
<dbReference type="GO" id="GO:0015074">
    <property type="term" value="P:DNA integration"/>
    <property type="evidence" value="ECO:0007669"/>
    <property type="project" value="InterPro"/>
</dbReference>
<organism evidence="7 8">
    <name type="scientific">Levilactobacillus suantsaiihabitans</name>
    <dbReference type="NCBI Taxonomy" id="2487722"/>
    <lineage>
        <taxon>Bacteria</taxon>
        <taxon>Bacillati</taxon>
        <taxon>Bacillota</taxon>
        <taxon>Bacilli</taxon>
        <taxon>Lactobacillales</taxon>
        <taxon>Lactobacillaceae</taxon>
        <taxon>Levilactobacillus</taxon>
    </lineage>
</organism>
<dbReference type="PROSITE" id="PS50994">
    <property type="entry name" value="INTEGRASE"/>
    <property type="match status" value="1"/>
</dbReference>
<dbReference type="GO" id="GO:0004803">
    <property type="term" value="F:transposase activity"/>
    <property type="evidence" value="ECO:0007669"/>
    <property type="project" value="InterPro"/>
</dbReference>
<dbReference type="NCBIfam" id="NF033563">
    <property type="entry name" value="transpos_IS30"/>
    <property type="match status" value="1"/>
</dbReference>
<evidence type="ECO:0000256" key="4">
    <source>
        <dbReference type="ARBA" id="ARBA00023125"/>
    </source>
</evidence>
<evidence type="ECO:0000256" key="3">
    <source>
        <dbReference type="ARBA" id="ARBA00022578"/>
    </source>
</evidence>
<comment type="function">
    <text evidence="1">Required for the transposition of the insertion element.</text>
</comment>
<keyword evidence="5" id="KW-0233">DNA recombination</keyword>
<comment type="caution">
    <text evidence="7">The sequence shown here is derived from an EMBL/GenBank/DDBJ whole genome shotgun (WGS) entry which is preliminary data.</text>
</comment>
<dbReference type="Proteomes" id="UP000297348">
    <property type="component" value="Unassembled WGS sequence"/>
</dbReference>
<dbReference type="InterPro" id="IPR036397">
    <property type="entry name" value="RNaseH_sf"/>
</dbReference>
<dbReference type="InterPro" id="IPR001598">
    <property type="entry name" value="Transposase_IS30_CS"/>
</dbReference>
<dbReference type="Gene3D" id="1.10.10.60">
    <property type="entry name" value="Homeodomain-like"/>
    <property type="match status" value="1"/>
</dbReference>
<comment type="similarity">
    <text evidence="2">Belongs to the transposase IS30 family.</text>
</comment>
<dbReference type="SUPFAM" id="SSF53098">
    <property type="entry name" value="Ribonuclease H-like"/>
    <property type="match status" value="1"/>
</dbReference>
<evidence type="ECO:0000256" key="5">
    <source>
        <dbReference type="ARBA" id="ARBA00023172"/>
    </source>
</evidence>
<dbReference type="GO" id="GO:0005829">
    <property type="term" value="C:cytosol"/>
    <property type="evidence" value="ECO:0007669"/>
    <property type="project" value="TreeGrafter"/>
</dbReference>